<dbReference type="EMBL" id="CAJPIZ010003413">
    <property type="protein sequence ID" value="CAG2106332.1"/>
    <property type="molecule type" value="Genomic_DNA"/>
</dbReference>
<sequence length="596" mass="69089">MCYWYLFLLDKSRWNNHSYLFGLLVTLMSTTDSHYICLSTNSVLAVLSYKKSIYFMAGLKKIDADWLNGYSMNNLSDHWKKVWNKSRFFAYFFCLLFNSMNSRLFSIGMFPYVMIAIMPVFSAPDWPKQLILMFKTKILKSVQKDSQRKVVTTHEKSKYFAKQKALTKKEKITWILIMGYLSTQLFLPHSHWITKGYNTWTNPNIPIRTLYYQTWTKSMRWSHHSDMVKQYALCAHKRLIKEFNITDPSIHIDSWISLNGRFAQRVYDPRVDLVRAEWSPFKRPDWVLPILSHLTDWRHRLKQYEHNLYKQNDYNSVIFIADFPGLTLNNYIGSEFGNTSLTVLKGWLKIEVDDDHYTRIMSAGDHMTLPVKRFHRVTPIKSEAAAYMFTHINATNSLVNDIQSKPIDVKQDIAAKVDDKNAWIRSSENMWIGLSAVMLYYPNRENDERTGQETGSYVGFCPVAPFLPINDLWIDTEGKGWALGMHQRESHLAPKIRTSASDGRFDQRIQLFVASDGQLKMTGSNALHLQVFARIARQLKHLCGHNTHTVNIPFNSASHTGANPMAKQTPQTTHTSAVRYSRIAAEYTAAVAPTRP</sequence>
<name>A0A7R9KN49_9ACAR</name>
<gene>
    <name evidence="4" type="ORF">OSB1V03_LOCUS6335</name>
</gene>
<feature type="domain" description="HTTM" evidence="2">
    <location>
        <begin position="1"/>
        <end position="81"/>
    </location>
</feature>
<dbReference type="GO" id="GO:0008488">
    <property type="term" value="F:gamma-glutamyl carboxylase activity"/>
    <property type="evidence" value="ECO:0007669"/>
    <property type="project" value="InterPro"/>
</dbReference>
<feature type="transmembrane region" description="Helical" evidence="1">
    <location>
        <begin position="88"/>
        <end position="121"/>
    </location>
</feature>
<dbReference type="Proteomes" id="UP000759131">
    <property type="component" value="Unassembled WGS sequence"/>
</dbReference>
<evidence type="ECO:0000256" key="1">
    <source>
        <dbReference type="SAM" id="Phobius"/>
    </source>
</evidence>
<evidence type="ECO:0000313" key="4">
    <source>
        <dbReference type="EMBL" id="CAD7625902.1"/>
    </source>
</evidence>
<dbReference type="PANTHER" id="PTHR12639">
    <property type="entry name" value="VITAMIN K-DEPENDENT GAMMA-CARBOXYLASE"/>
    <property type="match status" value="1"/>
</dbReference>
<dbReference type="GO" id="GO:0019842">
    <property type="term" value="F:vitamin binding"/>
    <property type="evidence" value="ECO:0007669"/>
    <property type="project" value="TreeGrafter"/>
</dbReference>
<dbReference type="Pfam" id="PF22777">
    <property type="entry name" value="VKGC_lumenal_dom"/>
    <property type="match status" value="1"/>
</dbReference>
<dbReference type="Pfam" id="PF05090">
    <property type="entry name" value="HTTM"/>
    <property type="match status" value="2"/>
</dbReference>
<dbReference type="EMBL" id="OC857988">
    <property type="protein sequence ID" value="CAD7625902.1"/>
    <property type="molecule type" value="Genomic_DNA"/>
</dbReference>
<dbReference type="InterPro" id="IPR053934">
    <property type="entry name" value="HTTM_dom"/>
</dbReference>
<protein>
    <submittedName>
        <fullName evidence="4">Uncharacterized protein</fullName>
    </submittedName>
</protein>
<keyword evidence="1" id="KW-0812">Transmembrane</keyword>
<evidence type="ECO:0000259" key="3">
    <source>
        <dbReference type="Pfam" id="PF22777"/>
    </source>
</evidence>
<keyword evidence="1" id="KW-1133">Transmembrane helix</keyword>
<dbReference type="InterPro" id="IPR007782">
    <property type="entry name" value="VKG_COase"/>
</dbReference>
<evidence type="ECO:0000259" key="2">
    <source>
        <dbReference type="Pfam" id="PF05090"/>
    </source>
</evidence>
<proteinExistence type="predicted"/>
<evidence type="ECO:0000313" key="5">
    <source>
        <dbReference type="Proteomes" id="UP000759131"/>
    </source>
</evidence>
<feature type="non-terminal residue" evidence="4">
    <location>
        <position position="596"/>
    </location>
</feature>
<dbReference type="PANTHER" id="PTHR12639:SF6">
    <property type="entry name" value="VITAMIN K-DEPENDENT GAMMA-CARBOXYLASE"/>
    <property type="match status" value="1"/>
</dbReference>
<organism evidence="4">
    <name type="scientific">Medioppia subpectinata</name>
    <dbReference type="NCBI Taxonomy" id="1979941"/>
    <lineage>
        <taxon>Eukaryota</taxon>
        <taxon>Metazoa</taxon>
        <taxon>Ecdysozoa</taxon>
        <taxon>Arthropoda</taxon>
        <taxon>Chelicerata</taxon>
        <taxon>Arachnida</taxon>
        <taxon>Acari</taxon>
        <taxon>Acariformes</taxon>
        <taxon>Sarcoptiformes</taxon>
        <taxon>Oribatida</taxon>
        <taxon>Brachypylina</taxon>
        <taxon>Oppioidea</taxon>
        <taxon>Oppiidae</taxon>
        <taxon>Medioppia</taxon>
    </lineage>
</organism>
<keyword evidence="1" id="KW-0472">Membrane</keyword>
<dbReference type="InterPro" id="IPR053935">
    <property type="entry name" value="VKGC_lumenal_dom"/>
</dbReference>
<dbReference type="OrthoDB" id="206689at2759"/>
<feature type="domain" description="HTTM" evidence="2">
    <location>
        <begin position="82"/>
        <end position="126"/>
    </location>
</feature>
<accession>A0A7R9KN49</accession>
<reference evidence="4" key="1">
    <citation type="submission" date="2020-11" db="EMBL/GenBank/DDBJ databases">
        <authorList>
            <person name="Tran Van P."/>
        </authorList>
    </citation>
    <scope>NUCLEOTIDE SEQUENCE</scope>
</reference>
<feature type="domain" description="Vitamin K-dependent gamma-carboxylase lumenal" evidence="3">
    <location>
        <begin position="212"/>
        <end position="291"/>
    </location>
</feature>
<dbReference type="AlphaFoldDB" id="A0A7R9KN49"/>
<keyword evidence="5" id="KW-1185">Reference proteome</keyword>